<evidence type="ECO:0000256" key="5">
    <source>
        <dbReference type="ARBA" id="ARBA00023329"/>
    </source>
</evidence>
<dbReference type="GO" id="GO:0033116">
    <property type="term" value="C:endoplasmic reticulum-Golgi intermediate compartment membrane"/>
    <property type="evidence" value="ECO:0007669"/>
    <property type="project" value="UniProtKB-SubCell"/>
</dbReference>
<comment type="function">
    <text evidence="6">Required for the assembly of the V0 complex of the vacuolar ATPase (V-ATPase) in the endoplasmic reticulum.</text>
</comment>
<dbReference type="HAMAP" id="MF_03058">
    <property type="entry name" value="VMA21"/>
    <property type="match status" value="1"/>
</dbReference>
<comment type="subcellular location">
    <subcellularLocation>
        <location evidence="6">Endoplasmic reticulum membrane</location>
        <topology evidence="6">Multi-pass membrane protein</topology>
    </subcellularLocation>
    <subcellularLocation>
        <location evidence="6">Endoplasmic reticulum-Golgi intermediate compartment membrane</location>
        <topology evidence="6">Multi-pass membrane protein</topology>
    </subcellularLocation>
    <subcellularLocation>
        <location evidence="6">Cytoplasmic vesicle</location>
        <location evidence="6">COPII-coated vesicle membrane</location>
        <topology evidence="6">Multi-pass membrane protein</topology>
    </subcellularLocation>
</comment>
<keyword evidence="4 6" id="KW-0472">Membrane</keyword>
<dbReference type="VEuPathDB" id="VectorBase:ACON2_039522"/>
<dbReference type="PANTHER" id="PTHR31792">
    <property type="entry name" value="VACUOLAR ATPASE ASSEMBLY INTEGRAL MEMBRANE PROTEIN VMA21"/>
    <property type="match status" value="1"/>
</dbReference>
<feature type="region of interest" description="Disordered" evidence="7">
    <location>
        <begin position="1"/>
        <end position="23"/>
    </location>
</feature>
<dbReference type="InterPro" id="IPR019013">
    <property type="entry name" value="Vma21"/>
</dbReference>
<dbReference type="GO" id="GO:0012507">
    <property type="term" value="C:ER to Golgi transport vesicle membrane"/>
    <property type="evidence" value="ECO:0007669"/>
    <property type="project" value="UniProtKB-SubCell"/>
</dbReference>
<evidence type="ECO:0000313" key="8">
    <source>
        <dbReference type="EnsemblMetazoa" id="ACOM042686-PA.1"/>
    </source>
</evidence>
<keyword evidence="1 6" id="KW-0812">Transmembrane</keyword>
<dbReference type="GO" id="GO:0005789">
    <property type="term" value="C:endoplasmic reticulum membrane"/>
    <property type="evidence" value="ECO:0007669"/>
    <property type="project" value="UniProtKB-SubCell"/>
</dbReference>
<evidence type="ECO:0000256" key="1">
    <source>
        <dbReference type="ARBA" id="ARBA00022692"/>
    </source>
</evidence>
<evidence type="ECO:0000256" key="7">
    <source>
        <dbReference type="SAM" id="MobiDB-lite"/>
    </source>
</evidence>
<evidence type="ECO:0000256" key="2">
    <source>
        <dbReference type="ARBA" id="ARBA00022824"/>
    </source>
</evidence>
<protein>
    <recommendedName>
        <fullName evidence="6">Vacuolar ATPase assembly integral membrane protein VMA21 homolog</fullName>
    </recommendedName>
</protein>
<organism evidence="8">
    <name type="scientific">Anopheles coluzzii</name>
    <name type="common">African malaria mosquito</name>
    <dbReference type="NCBI Taxonomy" id="1518534"/>
    <lineage>
        <taxon>Eukaryota</taxon>
        <taxon>Metazoa</taxon>
        <taxon>Ecdysozoa</taxon>
        <taxon>Arthropoda</taxon>
        <taxon>Hexapoda</taxon>
        <taxon>Insecta</taxon>
        <taxon>Pterygota</taxon>
        <taxon>Neoptera</taxon>
        <taxon>Endopterygota</taxon>
        <taxon>Diptera</taxon>
        <taxon>Nematocera</taxon>
        <taxon>Culicoidea</taxon>
        <taxon>Culicidae</taxon>
        <taxon>Anophelinae</taxon>
        <taxon>Anopheles</taxon>
    </lineage>
</organism>
<keyword evidence="3 6" id="KW-1133">Transmembrane helix</keyword>
<name>A0A8W7Q4K1_ANOCL</name>
<feature type="transmembrane region" description="Helical" evidence="6">
    <location>
        <begin position="89"/>
        <end position="108"/>
    </location>
</feature>
<feature type="transmembrane region" description="Helical" evidence="6">
    <location>
        <begin position="53"/>
        <end position="69"/>
    </location>
</feature>
<evidence type="ECO:0000256" key="6">
    <source>
        <dbReference type="HAMAP-Rule" id="MF_03058"/>
    </source>
</evidence>
<dbReference type="GO" id="GO:0070072">
    <property type="term" value="P:vacuolar proton-transporting V-type ATPase complex assembly"/>
    <property type="evidence" value="ECO:0007669"/>
    <property type="project" value="UniProtKB-UniRule"/>
</dbReference>
<evidence type="ECO:0000256" key="3">
    <source>
        <dbReference type="ARBA" id="ARBA00022989"/>
    </source>
</evidence>
<dbReference type="Pfam" id="PF09446">
    <property type="entry name" value="VMA21"/>
    <property type="match status" value="1"/>
</dbReference>
<dbReference type="EnsemblMetazoa" id="ACOM042686-RA">
    <property type="protein sequence ID" value="ACOM042686-PA.1"/>
    <property type="gene ID" value="ACOM042686"/>
</dbReference>
<proteinExistence type="inferred from homology"/>
<keyword evidence="2 6" id="KW-0256">Endoplasmic reticulum</keyword>
<comment type="similarity">
    <text evidence="6">Belongs to the VMA21 family.</text>
</comment>
<sequence length="131" mass="14924">MSKSKQNRNTISKAVRRNRSNPCGSTRGRLLTIQCDFFLQQEQRAEYRTFKTVFLYCILIIALPVLTFFTSKHWIFDQLLQLSSVSSNIYSAVSAVVALHGALFLFIYKAYFAVSNESVDGRGDKVAQKED</sequence>
<dbReference type="Proteomes" id="UP000075882">
    <property type="component" value="Unassembled WGS sequence"/>
</dbReference>
<reference evidence="8" key="1">
    <citation type="submission" date="2022-08" db="UniProtKB">
        <authorList>
            <consortium name="EnsemblMetazoa"/>
        </authorList>
    </citation>
    <scope>IDENTIFICATION</scope>
</reference>
<keyword evidence="5 6" id="KW-0968">Cytoplasmic vesicle</keyword>
<dbReference type="AlphaFoldDB" id="A0A8W7Q4K1"/>
<accession>A0A8W7Q4K1</accession>
<evidence type="ECO:0000256" key="4">
    <source>
        <dbReference type="ARBA" id="ARBA00023136"/>
    </source>
</evidence>
<feature type="compositionally biased region" description="Polar residues" evidence="7">
    <location>
        <begin position="1"/>
        <end position="12"/>
    </location>
</feature>
<dbReference type="PANTHER" id="PTHR31792:SF6">
    <property type="entry name" value="VACUOLAR ATPASE ASSEMBLY INTEGRAL MEMBRANE PROTEIN VMA21 HOMOLOG"/>
    <property type="match status" value="1"/>
</dbReference>